<dbReference type="EMBL" id="LAZR01001457">
    <property type="protein sequence ID" value="KKN44346.1"/>
    <property type="molecule type" value="Genomic_DNA"/>
</dbReference>
<feature type="coiled-coil region" evidence="1">
    <location>
        <begin position="9"/>
        <end position="36"/>
    </location>
</feature>
<dbReference type="AlphaFoldDB" id="A0A0F9T5Y1"/>
<keyword evidence="1" id="KW-0175">Coiled coil</keyword>
<gene>
    <name evidence="2" type="ORF">LCGC14_0694480</name>
</gene>
<name>A0A0F9T5Y1_9ZZZZ</name>
<accession>A0A0F9T5Y1</accession>
<sequence>KMGDYEEFEKSFKATMDNIDRQIKAYEKEAEDYLSRFD</sequence>
<reference evidence="2" key="1">
    <citation type="journal article" date="2015" name="Nature">
        <title>Complex archaea that bridge the gap between prokaryotes and eukaryotes.</title>
        <authorList>
            <person name="Spang A."/>
            <person name="Saw J.H."/>
            <person name="Jorgensen S.L."/>
            <person name="Zaremba-Niedzwiedzka K."/>
            <person name="Martijn J."/>
            <person name="Lind A.E."/>
            <person name="van Eijk R."/>
            <person name="Schleper C."/>
            <person name="Guy L."/>
            <person name="Ettema T.J."/>
        </authorList>
    </citation>
    <scope>NUCLEOTIDE SEQUENCE</scope>
</reference>
<feature type="non-terminal residue" evidence="2">
    <location>
        <position position="1"/>
    </location>
</feature>
<proteinExistence type="predicted"/>
<organism evidence="2">
    <name type="scientific">marine sediment metagenome</name>
    <dbReference type="NCBI Taxonomy" id="412755"/>
    <lineage>
        <taxon>unclassified sequences</taxon>
        <taxon>metagenomes</taxon>
        <taxon>ecological metagenomes</taxon>
    </lineage>
</organism>
<evidence type="ECO:0000256" key="1">
    <source>
        <dbReference type="SAM" id="Coils"/>
    </source>
</evidence>
<comment type="caution">
    <text evidence="2">The sequence shown here is derived from an EMBL/GenBank/DDBJ whole genome shotgun (WGS) entry which is preliminary data.</text>
</comment>
<protein>
    <submittedName>
        <fullName evidence="2">Uncharacterized protein</fullName>
    </submittedName>
</protein>
<evidence type="ECO:0000313" key="2">
    <source>
        <dbReference type="EMBL" id="KKN44346.1"/>
    </source>
</evidence>